<comment type="subcellular location">
    <subcellularLocation>
        <location evidence="1">Periplasm</location>
    </subcellularLocation>
</comment>
<keyword evidence="5" id="KW-1185">Reference proteome</keyword>
<dbReference type="Pfam" id="PF13379">
    <property type="entry name" value="NMT1_2"/>
    <property type="match status" value="1"/>
</dbReference>
<protein>
    <submittedName>
        <fullName evidence="4">Uncharacterized protein</fullName>
    </submittedName>
</protein>
<keyword evidence="3" id="KW-0732">Signal</keyword>
<proteinExistence type="inferred from homology"/>
<comment type="similarity">
    <text evidence="2">Belongs to the bacterial solute-binding protein SsuA/TauA family.</text>
</comment>
<dbReference type="Proteomes" id="UP000031623">
    <property type="component" value="Chromosome"/>
</dbReference>
<dbReference type="Gene3D" id="3.40.190.10">
    <property type="entry name" value="Periplasmic binding protein-like II"/>
    <property type="match status" value="2"/>
</dbReference>
<evidence type="ECO:0000256" key="3">
    <source>
        <dbReference type="ARBA" id="ARBA00022729"/>
    </source>
</evidence>
<reference evidence="4" key="1">
    <citation type="journal article" date="2014" name="ISME J.">
        <title>Ecophysiology of Thioploca ingrica as revealed by the complete genome sequence supplemented with proteomic evidence.</title>
        <authorList>
            <person name="Kojima H."/>
            <person name="Ogura Y."/>
            <person name="Yamamoto N."/>
            <person name="Togashi T."/>
            <person name="Mori H."/>
            <person name="Watanabe T."/>
            <person name="Nemoto F."/>
            <person name="Kurokawa K."/>
            <person name="Hayashi T."/>
            <person name="Fukui M."/>
        </authorList>
    </citation>
    <scope>NUCLEOTIDE SEQUENCE [LARGE SCALE GENOMIC DNA]</scope>
</reference>
<evidence type="ECO:0000256" key="2">
    <source>
        <dbReference type="ARBA" id="ARBA00010742"/>
    </source>
</evidence>
<dbReference type="OrthoDB" id="5292144at2"/>
<dbReference type="STRING" id="40754.THII_1950"/>
<dbReference type="SUPFAM" id="SSF53850">
    <property type="entry name" value="Periplasmic binding protein-like II"/>
    <property type="match status" value="1"/>
</dbReference>
<dbReference type="AlphaFoldDB" id="A0A090AKQ8"/>
<dbReference type="PANTHER" id="PTHR30024">
    <property type="entry name" value="ALIPHATIC SULFONATES-BINDING PROTEIN-RELATED"/>
    <property type="match status" value="1"/>
</dbReference>
<evidence type="ECO:0000313" key="4">
    <source>
        <dbReference type="EMBL" id="BAP56247.1"/>
    </source>
</evidence>
<gene>
    <name evidence="4" type="ORF">THII_1950</name>
</gene>
<dbReference type="PANTHER" id="PTHR30024:SF47">
    <property type="entry name" value="TAURINE-BINDING PERIPLASMIC PROTEIN"/>
    <property type="match status" value="1"/>
</dbReference>
<dbReference type="EMBL" id="AP014633">
    <property type="protein sequence ID" value="BAP56247.1"/>
    <property type="molecule type" value="Genomic_DNA"/>
</dbReference>
<evidence type="ECO:0000313" key="5">
    <source>
        <dbReference type="Proteomes" id="UP000031623"/>
    </source>
</evidence>
<sequence>MKLNQLMTLLWLVCWSLPGLTETYKLGLVEWMPWSTAYVAQQQGFWQAEGIDVIIKQFTDYETENLKAFENNKTDFMVSMLGNAIEMINRSPRYVIIYEHDWSHGGDLFILHHSLSSLEQVKGGKIGVYTQSAPIQFFIKQVLDKAKINIDEVKLVEIANTYDLNQAFKKGKLAAIVSYDPEASKAIAEKVGQLLFTSANFPGVIPEGISVQKPLLQKQPEIVKKFLRGWLRAVQWQADLNNRPAFYAIVKATMFRTSSRTDEELDTLYAGGKIHTDLNTIIASNEQELPIYIKELLLYLKQVGQPIHSLQPQDYIQTQMAIAEAQSIFK</sequence>
<evidence type="ECO:0000256" key="1">
    <source>
        <dbReference type="ARBA" id="ARBA00004418"/>
    </source>
</evidence>
<dbReference type="GO" id="GO:0042597">
    <property type="term" value="C:periplasmic space"/>
    <property type="evidence" value="ECO:0007669"/>
    <property type="project" value="UniProtKB-SubCell"/>
</dbReference>
<dbReference type="KEGG" id="tig:THII_1950"/>
<accession>A0A090AKQ8</accession>
<dbReference type="HOGENOM" id="CLU_028871_3_2_6"/>
<name>A0A090AKQ8_9GAMM</name>
<organism evidence="4 5">
    <name type="scientific">Thioploca ingrica</name>
    <dbReference type="NCBI Taxonomy" id="40754"/>
    <lineage>
        <taxon>Bacteria</taxon>
        <taxon>Pseudomonadati</taxon>
        <taxon>Pseudomonadota</taxon>
        <taxon>Gammaproteobacteria</taxon>
        <taxon>Thiotrichales</taxon>
        <taxon>Thiotrichaceae</taxon>
        <taxon>Thioploca</taxon>
    </lineage>
</organism>